<dbReference type="AlphaFoldDB" id="A0A3B6KMX0"/>
<dbReference type="PANTHER" id="PTHR45125:SF24">
    <property type="entry name" value="GENOME ASSEMBLY, CHROMOSOME: II"/>
    <property type="match status" value="1"/>
</dbReference>
<name>A0A3B6KMX0_WHEAT</name>
<protein>
    <submittedName>
        <fullName evidence="2">Uncharacterized protein</fullName>
    </submittedName>
</protein>
<accession>A0A3B6KMX0</accession>
<evidence type="ECO:0000313" key="2">
    <source>
        <dbReference type="EnsemblPlants" id="TraesCS5A02G318600.1.cds1"/>
    </source>
</evidence>
<reference evidence="2" key="2">
    <citation type="submission" date="2018-10" db="UniProtKB">
        <authorList>
            <consortium name="EnsemblPlants"/>
        </authorList>
    </citation>
    <scope>IDENTIFICATION</scope>
</reference>
<proteinExistence type="predicted"/>
<organism evidence="2">
    <name type="scientific">Triticum aestivum</name>
    <name type="common">Wheat</name>
    <dbReference type="NCBI Taxonomy" id="4565"/>
    <lineage>
        <taxon>Eukaryota</taxon>
        <taxon>Viridiplantae</taxon>
        <taxon>Streptophyta</taxon>
        <taxon>Embryophyta</taxon>
        <taxon>Tracheophyta</taxon>
        <taxon>Spermatophyta</taxon>
        <taxon>Magnoliopsida</taxon>
        <taxon>Liliopsida</taxon>
        <taxon>Poales</taxon>
        <taxon>Poaceae</taxon>
        <taxon>BOP clade</taxon>
        <taxon>Pooideae</taxon>
        <taxon>Triticodae</taxon>
        <taxon>Triticeae</taxon>
        <taxon>Triticinae</taxon>
        <taxon>Triticum</taxon>
    </lineage>
</organism>
<dbReference type="Gramene" id="TraesCS5A02G318600.1">
    <property type="protein sequence ID" value="TraesCS5A02G318600.1.cds1"/>
    <property type="gene ID" value="TraesCS5A02G318600"/>
</dbReference>
<keyword evidence="3" id="KW-1185">Reference proteome</keyword>
<dbReference type="OrthoDB" id="128686at2759"/>
<evidence type="ECO:0000313" key="3">
    <source>
        <dbReference type="Proteomes" id="UP000019116"/>
    </source>
</evidence>
<dbReference type="Gramene" id="TraesCLE_scaffold_586803_01G000100.1">
    <property type="protein sequence ID" value="TraesCLE_scaffold_586803_01G000100.1"/>
    <property type="gene ID" value="TraesCLE_scaffold_586803_01G000100"/>
</dbReference>
<dbReference type="Gramene" id="TraesWEE_scaffold_110601_01G000200.1">
    <property type="protein sequence ID" value="TraesWEE_scaffold_110601_01G000200.1"/>
    <property type="gene ID" value="TraesWEE_scaffold_110601_01G000200"/>
</dbReference>
<reference evidence="2" key="1">
    <citation type="submission" date="2018-08" db="EMBL/GenBank/DDBJ databases">
        <authorList>
            <person name="Rossello M."/>
        </authorList>
    </citation>
    <scope>NUCLEOTIDE SEQUENCE [LARGE SCALE GENOMIC DNA]</scope>
    <source>
        <strain evidence="2">cv. Chinese Spring</strain>
    </source>
</reference>
<feature type="region of interest" description="Disordered" evidence="1">
    <location>
        <begin position="1"/>
        <end position="21"/>
    </location>
</feature>
<dbReference type="EnsemblPlants" id="TraesCS5A02G318600.1">
    <property type="protein sequence ID" value="TraesCS5A02G318600.1.cds1"/>
    <property type="gene ID" value="TraesCS5A02G318600"/>
</dbReference>
<dbReference type="Gramene" id="TraesLDM5A03G02708010.1">
    <property type="protein sequence ID" value="TraesLDM5A03G02708010.1.CDS1"/>
    <property type="gene ID" value="TraesLDM5A03G02708010"/>
</dbReference>
<dbReference type="Gramene" id="TraesCS5A03G0771700.1">
    <property type="protein sequence ID" value="TraesCS5A03G0771700.1.CDS1"/>
    <property type="gene ID" value="TraesCS5A03G0771700"/>
</dbReference>
<dbReference type="Gramene" id="TraesSYM5A03G02733870.1">
    <property type="protein sequence ID" value="TraesSYM5A03G02733870.1.CDS1"/>
    <property type="gene ID" value="TraesSYM5A03G02733870"/>
</dbReference>
<evidence type="ECO:0000256" key="1">
    <source>
        <dbReference type="SAM" id="MobiDB-lite"/>
    </source>
</evidence>
<dbReference type="PANTHER" id="PTHR45125">
    <property type="entry name" value="F21J9.4-RELATED"/>
    <property type="match status" value="1"/>
</dbReference>
<dbReference type="Proteomes" id="UP000019116">
    <property type="component" value="Chromosome 5A"/>
</dbReference>
<dbReference type="Gramene" id="TraesCAD_scaffold_082824_01G000200.1">
    <property type="protein sequence ID" value="TraesCAD_scaffold_082824_01G000200.1"/>
    <property type="gene ID" value="TraesCAD_scaffold_082824_01G000200"/>
</dbReference>
<dbReference type="Gramene" id="TraesROB_scaffold_078696_01G000200.1">
    <property type="protein sequence ID" value="TraesROB_scaffold_078696_01G000200.1"/>
    <property type="gene ID" value="TraesROB_scaffold_078696_01G000200"/>
</dbReference>
<dbReference type="Gramene" id="TraesJUL5A03G02724200.1">
    <property type="protein sequence ID" value="TraesJUL5A03G02724200.1.CDS1"/>
    <property type="gene ID" value="TraesJUL5A03G02724200"/>
</dbReference>
<sequence>MQDQVGLDLDGFPLDHEFPEDYRPKEEDELDINKEPLFEDKLANEAIGVKPKRQSKRTMAYMAAEDKLLCECWRDIGQYPKVSAEQKASTFWICVHCEYHERKKFASYQMQSTRGWMSISKRWRVIQ</sequence>
<dbReference type="Gramene" id="TraesMAC5A03G02703260.1">
    <property type="protein sequence ID" value="TraesMAC5A03G02703260.1.CDS1"/>
    <property type="gene ID" value="TraesMAC5A03G02703260"/>
</dbReference>